<accession>A0A1B7MZS2</accession>
<dbReference type="Proteomes" id="UP000092154">
    <property type="component" value="Unassembled WGS sequence"/>
</dbReference>
<proteinExistence type="predicted"/>
<keyword evidence="3" id="KW-1185">Reference proteome</keyword>
<dbReference type="AlphaFoldDB" id="A0A1B7MZS2"/>
<dbReference type="InParanoid" id="A0A1B7MZS2"/>
<gene>
    <name evidence="2" type="ORF">K503DRAFT_185773</name>
</gene>
<dbReference type="STRING" id="1314800.A0A1B7MZS2"/>
<organism evidence="2 3">
    <name type="scientific">Rhizopogon vinicolor AM-OR11-026</name>
    <dbReference type="NCBI Taxonomy" id="1314800"/>
    <lineage>
        <taxon>Eukaryota</taxon>
        <taxon>Fungi</taxon>
        <taxon>Dikarya</taxon>
        <taxon>Basidiomycota</taxon>
        <taxon>Agaricomycotina</taxon>
        <taxon>Agaricomycetes</taxon>
        <taxon>Agaricomycetidae</taxon>
        <taxon>Boletales</taxon>
        <taxon>Suillineae</taxon>
        <taxon>Rhizopogonaceae</taxon>
        <taxon>Rhizopogon</taxon>
    </lineage>
</organism>
<dbReference type="GO" id="GO:0006221">
    <property type="term" value="P:pyrimidine nucleotide biosynthetic process"/>
    <property type="evidence" value="ECO:0007669"/>
    <property type="project" value="UniProtKB-KW"/>
</dbReference>
<keyword evidence="1" id="KW-0665">Pyrimidine biosynthesis</keyword>
<dbReference type="EMBL" id="KV448313">
    <property type="protein sequence ID" value="OAX38103.1"/>
    <property type="molecule type" value="Genomic_DNA"/>
</dbReference>
<name>A0A1B7MZS2_9AGAM</name>
<dbReference type="OrthoDB" id="6910977at2759"/>
<dbReference type="SUPFAM" id="SSF57825">
    <property type="entry name" value="Aspartate carbamoyltransferase, Regulatory-chain, C-terminal domain"/>
    <property type="match status" value="1"/>
</dbReference>
<protein>
    <submittedName>
        <fullName evidence="2">Uncharacterized protein</fullName>
    </submittedName>
</protein>
<sequence>MDRLPHFPPPSPPYLWEDADNSDIDVSFSDGRFTCMCELGVPRQLQYCPGCDPPHMYSHGGSQEDVYASPPIATRAWETSSNHSFEDAPFLAPNHGQCSYATTAVPEYPGSDIPRTSSPGGSLYSLPVSDSSFTTPSPISRDDSICSSMIPYETWHHQLSPHSVVFEESSPEGDLTHESTQSDWAATSVDLHALPVQFAPCLPPPSVPLQSPMPFSGGEQDLLNEDQASDEVIFVEEHEMHCCPLLTSDGKLCSTLIPCEEAPLMAHLRGTHSLRAKRTEVIYCPWPGCTSRIQAASTPRHIITLHVKKRVRCSYCGKSLTRKDGKAKHEKICLSKP</sequence>
<evidence type="ECO:0000313" key="2">
    <source>
        <dbReference type="EMBL" id="OAX38103.1"/>
    </source>
</evidence>
<evidence type="ECO:0000313" key="3">
    <source>
        <dbReference type="Proteomes" id="UP000092154"/>
    </source>
</evidence>
<reference evidence="2 3" key="1">
    <citation type="submission" date="2016-06" db="EMBL/GenBank/DDBJ databases">
        <title>Comparative genomics of the ectomycorrhizal sister species Rhizopogon vinicolor and Rhizopogon vesiculosus (Basidiomycota: Boletales) reveals a divergence of the mating type B locus.</title>
        <authorList>
            <consortium name="DOE Joint Genome Institute"/>
            <person name="Mujic A.B."/>
            <person name="Kuo A."/>
            <person name="Tritt A."/>
            <person name="Lipzen A."/>
            <person name="Chen C."/>
            <person name="Johnson J."/>
            <person name="Sharma A."/>
            <person name="Barry K."/>
            <person name="Grigoriev I.V."/>
            <person name="Spatafora J.W."/>
        </authorList>
    </citation>
    <scope>NUCLEOTIDE SEQUENCE [LARGE SCALE GENOMIC DNA]</scope>
    <source>
        <strain evidence="2 3">AM-OR11-026</strain>
    </source>
</reference>
<evidence type="ECO:0000256" key="1">
    <source>
        <dbReference type="ARBA" id="ARBA00022975"/>
    </source>
</evidence>
<dbReference type="InterPro" id="IPR036792">
    <property type="entry name" value="Asp_carbatrfase_reg_C_sf"/>
</dbReference>